<evidence type="ECO:0000313" key="3">
    <source>
        <dbReference type="Proteomes" id="UP001055634"/>
    </source>
</evidence>
<protein>
    <submittedName>
        <fullName evidence="2">Middle transcription regulatory protein</fullName>
    </submittedName>
</protein>
<name>A0A9E7N4E4_9CAUD</name>
<dbReference type="EMBL" id="ON529850">
    <property type="protein sequence ID" value="UTC28307.1"/>
    <property type="molecule type" value="Genomic_DNA"/>
</dbReference>
<dbReference type="Proteomes" id="UP001055634">
    <property type="component" value="Segment"/>
</dbReference>
<gene>
    <name evidence="2" type="ORF">GURKE_02760</name>
</gene>
<organism evidence="2 3">
    <name type="scientific">Brevundimonas phage vB_BpoS-Gurke</name>
    <dbReference type="NCBI Taxonomy" id="2948599"/>
    <lineage>
        <taxon>Viruses</taxon>
        <taxon>Duplodnaviria</taxon>
        <taxon>Heunggongvirae</taxon>
        <taxon>Uroviricota</taxon>
        <taxon>Caudoviricetes</taxon>
        <taxon>Jeanschmidtviridae</taxon>
        <taxon>Kikimoravirus</taxon>
        <taxon>Kikimoravirus gurke</taxon>
    </lineage>
</organism>
<sequence>MVDPFLTDEDGASAIVKDRPSRRVTTPKTPQEIAAKPAGGRMKAMSEAGTAHRTDFVILRKVGRPAARLYLPHAVFFKGLWQLWSAKRIAGETDPGVTQAEMRAWMEENVGPTAASSVTSAMRALVRSRAVRSVQQHVGFRAIRMHYYPTHEGVEILALAEVLGDGSFVQVGRTRAAWKNRAQDEPRSVFEHAQLL</sequence>
<proteinExistence type="predicted"/>
<feature type="region of interest" description="Disordered" evidence="1">
    <location>
        <begin position="1"/>
        <end position="28"/>
    </location>
</feature>
<evidence type="ECO:0000256" key="1">
    <source>
        <dbReference type="SAM" id="MobiDB-lite"/>
    </source>
</evidence>
<reference evidence="2" key="1">
    <citation type="submission" date="2022-04" db="EMBL/GenBank/DDBJ databases">
        <authorList>
            <person name="Friedrich I."/>
            <person name="Schneider D."/>
            <person name="Poehlein A."/>
            <person name="Hertel R."/>
            <person name="Daniel R."/>
        </authorList>
    </citation>
    <scope>NUCLEOTIDE SEQUENCE</scope>
</reference>
<accession>A0A9E7N4E4</accession>
<keyword evidence="3" id="KW-1185">Reference proteome</keyword>
<feature type="compositionally biased region" description="Acidic residues" evidence="1">
    <location>
        <begin position="1"/>
        <end position="11"/>
    </location>
</feature>
<evidence type="ECO:0000313" key="2">
    <source>
        <dbReference type="EMBL" id="UTC28307.1"/>
    </source>
</evidence>